<dbReference type="NCBIfam" id="NF005548">
    <property type="entry name" value="PRK07208.1-4"/>
    <property type="match status" value="1"/>
</dbReference>
<dbReference type="PANTHER" id="PTHR21197">
    <property type="entry name" value="UDP-GALACTOPYRANOSE MUTASE"/>
    <property type="match status" value="1"/>
</dbReference>
<dbReference type="Gene3D" id="3.50.50.60">
    <property type="entry name" value="FAD/NAD(P)-binding domain"/>
    <property type="match status" value="1"/>
</dbReference>
<reference evidence="1 2" key="1">
    <citation type="journal article" date="2015" name="Nature">
        <title>rRNA introns, odd ribosomes, and small enigmatic genomes across a large radiation of phyla.</title>
        <authorList>
            <person name="Brown C.T."/>
            <person name="Hug L.A."/>
            <person name="Thomas B.C."/>
            <person name="Sharon I."/>
            <person name="Castelle C.J."/>
            <person name="Singh A."/>
            <person name="Wilkins M.J."/>
            <person name="Williams K.H."/>
            <person name="Banfield J.F."/>
        </authorList>
    </citation>
    <scope>NUCLEOTIDE SEQUENCE [LARGE SCALE GENOMIC DNA]</scope>
</reference>
<gene>
    <name evidence="1" type="ORF">UU56_C0005G0013</name>
</gene>
<dbReference type="GO" id="GO:0005829">
    <property type="term" value="C:cytosol"/>
    <property type="evidence" value="ECO:0007669"/>
    <property type="project" value="TreeGrafter"/>
</dbReference>
<organism evidence="1 2">
    <name type="scientific">Candidatus Curtissbacteria bacterium GW2011_GWA2_41_24</name>
    <dbReference type="NCBI Taxonomy" id="1618411"/>
    <lineage>
        <taxon>Bacteria</taxon>
        <taxon>Candidatus Curtissiibacteriota</taxon>
    </lineage>
</organism>
<accession>A0A0G0VUH6</accession>
<dbReference type="PATRIC" id="fig|1618411.3.peg.386"/>
<dbReference type="AlphaFoldDB" id="A0A0G0VUH6"/>
<dbReference type="PANTHER" id="PTHR21197:SF0">
    <property type="entry name" value="UDP-GALACTOPYRANOSE MUTASE"/>
    <property type="match status" value="1"/>
</dbReference>
<dbReference type="GO" id="GO:0008767">
    <property type="term" value="F:UDP-galactopyranose mutase activity"/>
    <property type="evidence" value="ECO:0007669"/>
    <property type="project" value="TreeGrafter"/>
</dbReference>
<proteinExistence type="predicted"/>
<evidence type="ECO:0000313" key="1">
    <source>
        <dbReference type="EMBL" id="KKS04514.1"/>
    </source>
</evidence>
<evidence type="ECO:0000313" key="2">
    <source>
        <dbReference type="Proteomes" id="UP000034493"/>
    </source>
</evidence>
<dbReference type="NCBIfam" id="NF005547">
    <property type="entry name" value="PRK07208.1-3"/>
    <property type="match status" value="1"/>
</dbReference>
<dbReference type="SUPFAM" id="SSF51971">
    <property type="entry name" value="Nucleotide-binding domain"/>
    <property type="match status" value="1"/>
</dbReference>
<dbReference type="NCBIfam" id="NF005545">
    <property type="entry name" value="PRK07208.1-1"/>
    <property type="match status" value="1"/>
</dbReference>
<comment type="caution">
    <text evidence="1">The sequence shown here is derived from an EMBL/GenBank/DDBJ whole genome shotgun (WGS) entry which is preliminary data.</text>
</comment>
<name>A0A0G0VUH6_9BACT</name>
<sequence>MKRKKTFPVVIIGAGPAGLTAAYELSAHNCKSLVVEKDSKYVGGLAKTMRFKGFRFDIGGHRFFSKNREIENLWTEILGKEMLVKKRLSRIFYKKKFFDYPLKPLNALKNLGVWVSITVCLSYIWVRFFPIKNERSFEDWVTNRFGKKLYTIFFKNYTEKVWGIPAKEISADWAAQRIRGLSLKEVLINAFFGQKKEKEIIKTLTTRFRYPKLGPGMFWEKVKKIIETKSSQVLLGSEVISVNHDLKKVASLSVESNNRRVKFYGDHFISSMPLADLITCFNPEPPNQVLNAAKALKYRDFLIVVLIISKKQLFSDQWIYIHDPEVHVGRIQNFKNWSRFMVLKSEMTCLGLEYFCSSKDDLWNKTDDKIIEIAVKELEFLGLIDKTEVLSGKVIRVPKAYPVYDKEYLSRVNVIKNYLQNFKNLQVVGRNGMHKYNNQDHAMMTGLLAARNILGGTFNLWRINTDAEYAEEERITKTTGERLVPERLD</sequence>
<dbReference type="EMBL" id="LCBC01000005">
    <property type="protein sequence ID" value="KKS04514.1"/>
    <property type="molecule type" value="Genomic_DNA"/>
</dbReference>
<dbReference type="GO" id="GO:0050660">
    <property type="term" value="F:flavin adenine dinucleotide binding"/>
    <property type="evidence" value="ECO:0007669"/>
    <property type="project" value="TreeGrafter"/>
</dbReference>
<dbReference type="InterPro" id="IPR036188">
    <property type="entry name" value="FAD/NAD-bd_sf"/>
</dbReference>
<dbReference type="Proteomes" id="UP000034493">
    <property type="component" value="Unassembled WGS sequence"/>
</dbReference>
<protein>
    <submittedName>
        <fullName evidence="1">Amine oxidase</fullName>
    </submittedName>
</protein>
<dbReference type="Pfam" id="PF13450">
    <property type="entry name" value="NAD_binding_8"/>
    <property type="match status" value="1"/>
</dbReference>
<dbReference type="NCBIfam" id="NF005546">
    <property type="entry name" value="PRK07208.1-2"/>
    <property type="match status" value="1"/>
</dbReference>